<gene>
    <name evidence="1" type="ORF">V202x_07390</name>
</gene>
<organism evidence="1 2">
    <name type="scientific">Gimesia aquarii</name>
    <dbReference type="NCBI Taxonomy" id="2527964"/>
    <lineage>
        <taxon>Bacteria</taxon>
        <taxon>Pseudomonadati</taxon>
        <taxon>Planctomycetota</taxon>
        <taxon>Planctomycetia</taxon>
        <taxon>Planctomycetales</taxon>
        <taxon>Planctomycetaceae</taxon>
        <taxon>Gimesia</taxon>
    </lineage>
</organism>
<dbReference type="EMBL" id="CP037422">
    <property type="protein sequence ID" value="QDU07386.1"/>
    <property type="molecule type" value="Genomic_DNA"/>
</dbReference>
<accession>A0A517WQ77</accession>
<evidence type="ECO:0000313" key="2">
    <source>
        <dbReference type="Proteomes" id="UP000318384"/>
    </source>
</evidence>
<reference evidence="1 2" key="1">
    <citation type="submission" date="2019-03" db="EMBL/GenBank/DDBJ databases">
        <title>Deep-cultivation of Planctomycetes and their phenomic and genomic characterization uncovers novel biology.</title>
        <authorList>
            <person name="Wiegand S."/>
            <person name="Jogler M."/>
            <person name="Boedeker C."/>
            <person name="Pinto D."/>
            <person name="Vollmers J."/>
            <person name="Rivas-Marin E."/>
            <person name="Kohn T."/>
            <person name="Peeters S.H."/>
            <person name="Heuer A."/>
            <person name="Rast P."/>
            <person name="Oberbeckmann S."/>
            <person name="Bunk B."/>
            <person name="Jeske O."/>
            <person name="Meyerdierks A."/>
            <person name="Storesund J.E."/>
            <person name="Kallscheuer N."/>
            <person name="Luecker S."/>
            <person name="Lage O.M."/>
            <person name="Pohl T."/>
            <person name="Merkel B.J."/>
            <person name="Hornburger P."/>
            <person name="Mueller R.-W."/>
            <person name="Bruemmer F."/>
            <person name="Labrenz M."/>
            <person name="Spormann A.M."/>
            <person name="Op den Camp H."/>
            <person name="Overmann J."/>
            <person name="Amann R."/>
            <person name="Jetten M.S.M."/>
            <person name="Mascher T."/>
            <person name="Medema M.H."/>
            <person name="Devos D.P."/>
            <person name="Kaster A.-K."/>
            <person name="Ovreas L."/>
            <person name="Rohde M."/>
            <person name="Galperin M.Y."/>
            <person name="Jogler C."/>
        </authorList>
    </citation>
    <scope>NUCLEOTIDE SEQUENCE [LARGE SCALE GENOMIC DNA]</scope>
    <source>
        <strain evidence="1 2">V202</strain>
    </source>
</reference>
<keyword evidence="2" id="KW-1185">Reference proteome</keyword>
<protein>
    <submittedName>
        <fullName evidence="1">Uncharacterized protein</fullName>
    </submittedName>
</protein>
<sequence>MNQQAAKIRVVSLRMADNSSLEGGVVRVKESISEQE</sequence>
<evidence type="ECO:0000313" key="1">
    <source>
        <dbReference type="EMBL" id="QDU07386.1"/>
    </source>
</evidence>
<dbReference type="Proteomes" id="UP000318384">
    <property type="component" value="Chromosome"/>
</dbReference>
<dbReference type="AlphaFoldDB" id="A0A517WQ77"/>
<proteinExistence type="predicted"/>
<name>A0A517WQ77_9PLAN</name>